<reference evidence="2" key="1">
    <citation type="journal article" date="2019" name="Science">
        <title>Mutation of a bHLH transcription factor allowed almond domestication.</title>
        <authorList>
            <person name="Sanchez-Perez R."/>
            <person name="Pavan S."/>
            <person name="Mazzeo R."/>
            <person name="Moldovan C."/>
            <person name="Aiese Cigliano R."/>
            <person name="Del Cueto J."/>
            <person name="Ricciardi F."/>
            <person name="Lotti C."/>
            <person name="Ricciardi L."/>
            <person name="Dicenta F."/>
            <person name="Lopez-Marques R.L."/>
            <person name="Lindberg Moller B."/>
        </authorList>
    </citation>
    <scope>NUCLEOTIDE SEQUENCE</scope>
</reference>
<organism evidence="2">
    <name type="scientific">Prunus dulcis</name>
    <name type="common">Almond</name>
    <name type="synonym">Amygdalus dulcis</name>
    <dbReference type="NCBI Taxonomy" id="3755"/>
    <lineage>
        <taxon>Eukaryota</taxon>
        <taxon>Viridiplantae</taxon>
        <taxon>Streptophyta</taxon>
        <taxon>Embryophyta</taxon>
        <taxon>Tracheophyta</taxon>
        <taxon>Spermatophyta</taxon>
        <taxon>Magnoliopsida</taxon>
        <taxon>eudicotyledons</taxon>
        <taxon>Gunneridae</taxon>
        <taxon>Pentapetalae</taxon>
        <taxon>rosids</taxon>
        <taxon>fabids</taxon>
        <taxon>Rosales</taxon>
        <taxon>Rosaceae</taxon>
        <taxon>Amygdaloideae</taxon>
        <taxon>Amygdaleae</taxon>
        <taxon>Prunus</taxon>
    </lineage>
</organism>
<evidence type="ECO:0000256" key="1">
    <source>
        <dbReference type="SAM" id="Phobius"/>
    </source>
</evidence>
<feature type="transmembrane region" description="Helical" evidence="1">
    <location>
        <begin position="12"/>
        <end position="33"/>
    </location>
</feature>
<gene>
    <name evidence="2" type="ORF">Prudu_001844</name>
</gene>
<dbReference type="AlphaFoldDB" id="A0A4Y1QPE3"/>
<keyword evidence="1" id="KW-0472">Membrane</keyword>
<name>A0A4Y1QPE3_PRUDU</name>
<evidence type="ECO:0000313" key="2">
    <source>
        <dbReference type="EMBL" id="BBG93742.1"/>
    </source>
</evidence>
<keyword evidence="1" id="KW-1133">Transmembrane helix</keyword>
<sequence length="107" mass="12199">MGNLPFNLPFNLVVLLIGLQSINAWMQFVAYGWRKMHRGCSKIAVFWIIPSTASAPTFNGCGICERPFQRTENKQEVASKLVEKKNRLQNGWSDKIALKFFSYPICS</sequence>
<protein>
    <submittedName>
        <fullName evidence="2">Uncharacterized protein</fullName>
    </submittedName>
</protein>
<keyword evidence="1" id="KW-0812">Transmembrane</keyword>
<proteinExistence type="predicted"/>
<dbReference type="EMBL" id="AP019297">
    <property type="protein sequence ID" value="BBG93742.1"/>
    <property type="molecule type" value="Genomic_DNA"/>
</dbReference>
<accession>A0A4Y1QPE3</accession>